<name>A0A975B9S8_9BACT</name>
<dbReference type="Gene3D" id="3.90.1150.10">
    <property type="entry name" value="Aspartate Aminotransferase, domain 1"/>
    <property type="match status" value="1"/>
</dbReference>
<dbReference type="PANTHER" id="PTHR43586">
    <property type="entry name" value="CYSTEINE DESULFURASE"/>
    <property type="match status" value="1"/>
</dbReference>
<evidence type="ECO:0000256" key="1">
    <source>
        <dbReference type="ARBA" id="ARBA00022898"/>
    </source>
</evidence>
<proteinExistence type="predicted"/>
<evidence type="ECO:0000259" key="2">
    <source>
        <dbReference type="Pfam" id="PF00266"/>
    </source>
</evidence>
<evidence type="ECO:0000313" key="3">
    <source>
        <dbReference type="EMBL" id="QTA81369.1"/>
    </source>
</evidence>
<dbReference type="RefSeq" id="WP_207687410.1">
    <property type="nucleotide sequence ID" value="NZ_CP061799.1"/>
</dbReference>
<dbReference type="Proteomes" id="UP000663720">
    <property type="component" value="Chromosome"/>
</dbReference>
<dbReference type="InterPro" id="IPR015422">
    <property type="entry name" value="PyrdxlP-dep_Trfase_small"/>
</dbReference>
<dbReference type="AlphaFoldDB" id="A0A975B9S8"/>
<sequence length="394" mass="44896">MFWKKIQDAYPVNKYLIWLNNCGTTPAGTHVVEAVSNFIQGYSQKGLLTETAGFHKVKQGIKAILCRLMNCSENELCLIHNTSEGMNYISHGFDLKAGDEIILLENEYPSNIYPWQHWEEKGVILKTAPVSENPEQFLEQLKKNITDKTRVISLSLVHWCTGMPLPIEETGLICREKNIEFVVDGAQGVGLIDVDVKKMNIGFMAFSAWKWLMGPLGLGVMYIAKNRLEKLKPIFKGTESVIKDEEYLPYKSELKPGADRFTISTPGFTDWVYFLESLEFLNNIGFKKVQDRIFYLADYLGQRLRQIGFEVYSDRFPGHKTGIVVCEKKEISCANLVLQLNNDKIICVERLGRIRFAPHVYISEHQIDSAVRSLSQACISHMYSKSVTRQGGYL</sequence>
<feature type="domain" description="Aminotransferase class V" evidence="2">
    <location>
        <begin position="17"/>
        <end position="353"/>
    </location>
</feature>
<dbReference type="InterPro" id="IPR015421">
    <property type="entry name" value="PyrdxlP-dep_Trfase_major"/>
</dbReference>
<dbReference type="PANTHER" id="PTHR43586:SF15">
    <property type="entry name" value="BLR3095 PROTEIN"/>
    <property type="match status" value="1"/>
</dbReference>
<reference evidence="3" key="1">
    <citation type="journal article" date="2021" name="Microb. Physiol.">
        <title>Proteogenomic Insights into the Physiology of Marine, Sulfate-Reducing, Filamentous Desulfonema limicola and Desulfonema magnum.</title>
        <authorList>
            <person name="Schnaars V."/>
            <person name="Wohlbrand L."/>
            <person name="Scheve S."/>
            <person name="Hinrichs C."/>
            <person name="Reinhardt R."/>
            <person name="Rabus R."/>
        </authorList>
    </citation>
    <scope>NUCLEOTIDE SEQUENCE</scope>
    <source>
        <strain evidence="3">5ac10</strain>
    </source>
</reference>
<dbReference type="EMBL" id="CP061799">
    <property type="protein sequence ID" value="QTA81369.1"/>
    <property type="molecule type" value="Genomic_DNA"/>
</dbReference>
<accession>A0A975B9S8</accession>
<dbReference type="SUPFAM" id="SSF53383">
    <property type="entry name" value="PLP-dependent transferases"/>
    <property type="match status" value="1"/>
</dbReference>
<protein>
    <submittedName>
        <fullName evidence="3">Cysteine desulfurase</fullName>
    </submittedName>
</protein>
<dbReference type="Pfam" id="PF00266">
    <property type="entry name" value="Aminotran_5"/>
    <property type="match status" value="1"/>
</dbReference>
<dbReference type="InterPro" id="IPR015424">
    <property type="entry name" value="PyrdxlP-dep_Trfase"/>
</dbReference>
<keyword evidence="4" id="KW-1185">Reference proteome</keyword>
<evidence type="ECO:0000313" key="4">
    <source>
        <dbReference type="Proteomes" id="UP000663720"/>
    </source>
</evidence>
<gene>
    <name evidence="3" type="primary">csd2</name>
    <name evidence="3" type="ORF">dnl_37020</name>
</gene>
<dbReference type="Gene3D" id="3.40.640.10">
    <property type="entry name" value="Type I PLP-dependent aspartate aminotransferase-like (Major domain)"/>
    <property type="match status" value="1"/>
</dbReference>
<dbReference type="InterPro" id="IPR000192">
    <property type="entry name" value="Aminotrans_V_dom"/>
</dbReference>
<dbReference type="KEGG" id="dli:dnl_37020"/>
<organism evidence="3 4">
    <name type="scientific">Desulfonema limicola</name>
    <dbReference type="NCBI Taxonomy" id="45656"/>
    <lineage>
        <taxon>Bacteria</taxon>
        <taxon>Pseudomonadati</taxon>
        <taxon>Thermodesulfobacteriota</taxon>
        <taxon>Desulfobacteria</taxon>
        <taxon>Desulfobacterales</taxon>
        <taxon>Desulfococcaceae</taxon>
        <taxon>Desulfonema</taxon>
    </lineage>
</organism>
<keyword evidence="1" id="KW-0663">Pyridoxal phosphate</keyword>